<evidence type="ECO:0000313" key="1">
    <source>
        <dbReference type="EMBL" id="MCU5780465.1"/>
    </source>
</evidence>
<protein>
    <submittedName>
        <fullName evidence="1">Uncharacterized protein</fullName>
    </submittedName>
</protein>
<sequence length="50" mass="5546">MHEVVAFEDDHQVFSFHIAADDDEAAEETVAMLNSTAHPDINFKLSETVA</sequence>
<evidence type="ECO:0000313" key="2">
    <source>
        <dbReference type="Proteomes" id="UP001064262"/>
    </source>
</evidence>
<name>A0A9J6PQ79_9GAMM</name>
<keyword evidence="2" id="KW-1185">Reference proteome</keyword>
<reference evidence="1" key="1">
    <citation type="submission" date="2022-09" db="EMBL/GenBank/DDBJ databases">
        <title>Winslowiella arboricola sp. nov., isolated from bleeding cankers on broadleaf hosts.</title>
        <authorList>
            <person name="Brady C."/>
            <person name="Kaur S."/>
            <person name="Crampton B."/>
            <person name="Maddock D."/>
            <person name="Arnold D."/>
            <person name="Denman S."/>
        </authorList>
    </citation>
    <scope>NUCLEOTIDE SEQUENCE</scope>
    <source>
        <strain evidence="1">BAC 15a-03b</strain>
    </source>
</reference>
<accession>A0A9J6PQ79</accession>
<gene>
    <name evidence="1" type="ORF">N5923_23515</name>
</gene>
<proteinExistence type="predicted"/>
<dbReference type="Proteomes" id="UP001064262">
    <property type="component" value="Unassembled WGS sequence"/>
</dbReference>
<organism evidence="1 2">
    <name type="scientific">Winslowiella arboricola</name>
    <dbReference type="NCBI Taxonomy" id="2978220"/>
    <lineage>
        <taxon>Bacteria</taxon>
        <taxon>Pseudomonadati</taxon>
        <taxon>Pseudomonadota</taxon>
        <taxon>Gammaproteobacteria</taxon>
        <taxon>Enterobacterales</taxon>
        <taxon>Erwiniaceae</taxon>
        <taxon>Winslowiella</taxon>
    </lineage>
</organism>
<comment type="caution">
    <text evidence="1">The sequence shown here is derived from an EMBL/GenBank/DDBJ whole genome shotgun (WGS) entry which is preliminary data.</text>
</comment>
<dbReference type="RefSeq" id="WP_267144332.1">
    <property type="nucleotide sequence ID" value="NZ_JAODIL010000081.1"/>
</dbReference>
<dbReference type="EMBL" id="JAODIM010000043">
    <property type="protein sequence ID" value="MCU5780465.1"/>
    <property type="molecule type" value="Genomic_DNA"/>
</dbReference>
<dbReference type="AlphaFoldDB" id="A0A9J6PQ79"/>